<dbReference type="EMBL" id="MGJV01000011">
    <property type="protein sequence ID" value="OGN15313.1"/>
    <property type="molecule type" value="Genomic_DNA"/>
</dbReference>
<reference evidence="1 2" key="1">
    <citation type="journal article" date="2016" name="Nat. Commun.">
        <title>Thousands of microbial genomes shed light on interconnected biogeochemical processes in an aquifer system.</title>
        <authorList>
            <person name="Anantharaman K."/>
            <person name="Brown C.T."/>
            <person name="Hug L.A."/>
            <person name="Sharon I."/>
            <person name="Castelle C.J."/>
            <person name="Probst A.J."/>
            <person name="Thomas B.C."/>
            <person name="Singh A."/>
            <person name="Wilkins M.J."/>
            <person name="Karaoz U."/>
            <person name="Brodie E.L."/>
            <person name="Williams K.H."/>
            <person name="Hubbard S.S."/>
            <person name="Banfield J.F."/>
        </authorList>
    </citation>
    <scope>NUCLEOTIDE SEQUENCE [LARGE SCALE GENOMIC DNA]</scope>
</reference>
<dbReference type="Gene3D" id="3.40.91.30">
    <property type="match status" value="1"/>
</dbReference>
<comment type="caution">
    <text evidence="1">The sequence shown here is derived from an EMBL/GenBank/DDBJ whole genome shotgun (WGS) entry which is preliminary data.</text>
</comment>
<evidence type="ECO:0000313" key="2">
    <source>
        <dbReference type="Proteomes" id="UP000176581"/>
    </source>
</evidence>
<proteinExistence type="predicted"/>
<accession>A0A1F8FQC0</accession>
<evidence type="ECO:0008006" key="3">
    <source>
        <dbReference type="Google" id="ProtNLM"/>
    </source>
</evidence>
<organism evidence="1 2">
    <name type="scientific">Candidatus Yanofskybacteria bacterium RIFCSPHIGHO2_02_FULL_43_22</name>
    <dbReference type="NCBI Taxonomy" id="1802681"/>
    <lineage>
        <taxon>Bacteria</taxon>
        <taxon>Candidatus Yanofskyibacteriota</taxon>
    </lineage>
</organism>
<evidence type="ECO:0000313" key="1">
    <source>
        <dbReference type="EMBL" id="OGN15313.1"/>
    </source>
</evidence>
<gene>
    <name evidence="1" type="ORF">A3J47_04100</name>
</gene>
<sequence length="263" mass="31520">MKDNYFYFDDKYRKLQAEKTRMAWQLGLHDGKRARVEERKCKKVDCNNLFKVKYFDPKQFCSQSCSATHNNLKRGPLTEEWREKISLSLTGRPNESAKFRKGNIIVPRLKKICPACNKEFLTARWRNKKYCTVNCSMKDIGSRPTSPKAARAKAGIRPDIDPNLYFFSRWEANFARLMTLLKIKWIFQPKTFQLKKQKYTPDFYLPEHNSFIEIKNFLAEYSLKRDKEFRELYSEEKLILILKEDYLKLQEQFSSHIENWEFS</sequence>
<dbReference type="Proteomes" id="UP000176581">
    <property type="component" value="Unassembled WGS sequence"/>
</dbReference>
<protein>
    <recommendedName>
        <fullName evidence="3">Nuclease associated modular domain-containing protein</fullName>
    </recommendedName>
</protein>
<dbReference type="AlphaFoldDB" id="A0A1F8FQC0"/>
<name>A0A1F8FQC0_9BACT</name>